<dbReference type="PANTHER" id="PTHR10587:SF125">
    <property type="entry name" value="POLYSACCHARIDE DEACETYLASE YHEN-RELATED"/>
    <property type="match status" value="1"/>
</dbReference>
<gene>
    <name evidence="4" type="ORF">HNP81_001416</name>
</gene>
<dbReference type="PROSITE" id="PS51677">
    <property type="entry name" value="NODB"/>
    <property type="match status" value="1"/>
</dbReference>
<evidence type="ECO:0000259" key="3">
    <source>
        <dbReference type="PROSITE" id="PS51677"/>
    </source>
</evidence>
<sequence>MKVAPKGRHKLNRLGKISVGFLILFVLLLVYFIIDGIDEWTAEAGKNISQAIVVGESNISEHKIIHNSEKKRESHHDIDKAKEVQEKKPVKEDEVQKSNDSKPMDEESVQEDQTNDSKQDSTANQQNAKKIPTNSTLNENDKLKTGKVVYLTFDDGPHPVSLDILNLLKKYDAKATFFMLEPNMRKHPEAVKAMVREGHAVGVHGVTHDVSKVYHSPESFVSEMKQAIGCVWELTGVETKLVRAPYGSKPYITPPFKAAADQEKFLLWDWNIDSLDWELRNGEYVQKVQQKMAQLAGKEPLLVLLHEKPSTLDHLERLLKYYHDNDYEMRPLNHSMSPLQLK</sequence>
<dbReference type="RefSeq" id="WP_182502055.1">
    <property type="nucleotide sequence ID" value="NZ_JACJHX010000003.1"/>
</dbReference>
<dbReference type="PANTHER" id="PTHR10587">
    <property type="entry name" value="GLYCOSYL TRANSFERASE-RELATED"/>
    <property type="match status" value="1"/>
</dbReference>
<organism evidence="4 5">
    <name type="scientific">Peribacillus huizhouensis</name>
    <dbReference type="NCBI Taxonomy" id="1501239"/>
    <lineage>
        <taxon>Bacteria</taxon>
        <taxon>Bacillati</taxon>
        <taxon>Bacillota</taxon>
        <taxon>Bacilli</taxon>
        <taxon>Bacillales</taxon>
        <taxon>Bacillaceae</taxon>
        <taxon>Peribacillus</taxon>
    </lineage>
</organism>
<feature type="compositionally biased region" description="Polar residues" evidence="1">
    <location>
        <begin position="120"/>
        <end position="138"/>
    </location>
</feature>
<dbReference type="InterPro" id="IPR050248">
    <property type="entry name" value="Polysacc_deacetylase_ArnD"/>
</dbReference>
<dbReference type="Proteomes" id="UP000626697">
    <property type="component" value="Unassembled WGS sequence"/>
</dbReference>
<keyword evidence="5" id="KW-1185">Reference proteome</keyword>
<dbReference type="SUPFAM" id="SSF88713">
    <property type="entry name" value="Glycoside hydrolase/deacetylase"/>
    <property type="match status" value="1"/>
</dbReference>
<feature type="region of interest" description="Disordered" evidence="1">
    <location>
        <begin position="64"/>
        <end position="139"/>
    </location>
</feature>
<evidence type="ECO:0000313" key="4">
    <source>
        <dbReference type="EMBL" id="MBA9026131.1"/>
    </source>
</evidence>
<dbReference type="InterPro" id="IPR011330">
    <property type="entry name" value="Glyco_hydro/deAcase_b/a-brl"/>
</dbReference>
<feature type="transmembrane region" description="Helical" evidence="2">
    <location>
        <begin position="14"/>
        <end position="34"/>
    </location>
</feature>
<dbReference type="InterPro" id="IPR002509">
    <property type="entry name" value="NODB_dom"/>
</dbReference>
<protein>
    <submittedName>
        <fullName evidence="4">Peptidoglycan/xylan/chitin deacetylase (PgdA/CDA1 family)</fullName>
    </submittedName>
</protein>
<reference evidence="4 5" key="1">
    <citation type="submission" date="2020-08" db="EMBL/GenBank/DDBJ databases">
        <title>Genomic Encyclopedia of Type Strains, Phase IV (KMG-IV): sequencing the most valuable type-strain genomes for metagenomic binning, comparative biology and taxonomic classification.</title>
        <authorList>
            <person name="Goeker M."/>
        </authorList>
    </citation>
    <scope>NUCLEOTIDE SEQUENCE [LARGE SCALE GENOMIC DNA]</scope>
    <source>
        <strain evidence="4 5">DSM 105481</strain>
    </source>
</reference>
<dbReference type="Pfam" id="PF01522">
    <property type="entry name" value="Polysacc_deac_1"/>
    <property type="match status" value="1"/>
</dbReference>
<proteinExistence type="predicted"/>
<name>A0ABR6CM64_9BACI</name>
<evidence type="ECO:0000313" key="5">
    <source>
        <dbReference type="Proteomes" id="UP000626697"/>
    </source>
</evidence>
<keyword evidence="2" id="KW-1133">Transmembrane helix</keyword>
<feature type="domain" description="NodB homology" evidence="3">
    <location>
        <begin position="147"/>
        <end position="330"/>
    </location>
</feature>
<keyword evidence="2" id="KW-0812">Transmembrane</keyword>
<accession>A0ABR6CM64</accession>
<keyword evidence="2" id="KW-0472">Membrane</keyword>
<comment type="caution">
    <text evidence="4">The sequence shown here is derived from an EMBL/GenBank/DDBJ whole genome shotgun (WGS) entry which is preliminary data.</text>
</comment>
<dbReference type="CDD" id="cd10944">
    <property type="entry name" value="CE4_SmPgdA_like"/>
    <property type="match status" value="1"/>
</dbReference>
<evidence type="ECO:0000256" key="2">
    <source>
        <dbReference type="SAM" id="Phobius"/>
    </source>
</evidence>
<dbReference type="EMBL" id="JACJHX010000003">
    <property type="protein sequence ID" value="MBA9026131.1"/>
    <property type="molecule type" value="Genomic_DNA"/>
</dbReference>
<dbReference type="Gene3D" id="3.20.20.370">
    <property type="entry name" value="Glycoside hydrolase/deacetylase"/>
    <property type="match status" value="1"/>
</dbReference>
<feature type="compositionally biased region" description="Basic and acidic residues" evidence="1">
    <location>
        <begin position="64"/>
        <end position="105"/>
    </location>
</feature>
<evidence type="ECO:0000256" key="1">
    <source>
        <dbReference type="SAM" id="MobiDB-lite"/>
    </source>
</evidence>